<feature type="region of interest" description="Disordered" evidence="2">
    <location>
        <begin position="51"/>
        <end position="105"/>
    </location>
</feature>
<feature type="compositionally biased region" description="Low complexity" evidence="2">
    <location>
        <begin position="82"/>
        <end position="97"/>
    </location>
</feature>
<evidence type="ECO:0000256" key="2">
    <source>
        <dbReference type="SAM" id="MobiDB-lite"/>
    </source>
</evidence>
<dbReference type="Proteomes" id="UP000054516">
    <property type="component" value="Unassembled WGS sequence"/>
</dbReference>
<sequence>MSSPQRPEQSIRSSCDRCRSSKLKCVSSSSQDPSAPCQRCIRAKATCIFGQRARNKRGPRRSRQSMSPAAEEWHQEVPRGETPSSASSSSLTTPSSSVGLQASLPEPSMMPAASLMSDLESAWRLNNVLALSDANTDMSEWGEESWTIGGVGDGPGADTLSSIWADANIPITTTALVPHFPISQPPTTPFGISPSESLEFGEIILQTVDPSTCAKKDFNQTPMDKCVSPQLELSALLGEMQRYLHMLKLYYVSDSRLPEEALNNYPIGEALYLLQRFCELQGRIREVSQSPTWTQSAVDPDMVASLVIVTCYITMMRISYTLFCHLEHYLTQMSSESAARARTTVPGHCRTLRLGELTPVNDVCVRTREAVGTLLNALRSMDSAIGTPREDAWPTDDSDDMMDTTMTGSRVFGKGLAVDLLREEHISNKIDEEKERLGMKISQVEGLLGRQLNPPAEGRMVMA</sequence>
<dbReference type="EMBL" id="DF977481">
    <property type="protein sequence ID" value="GAP89765.1"/>
    <property type="molecule type" value="Genomic_DNA"/>
</dbReference>
<dbReference type="OrthoDB" id="4222821at2759"/>
<evidence type="ECO:0000259" key="3">
    <source>
        <dbReference type="PROSITE" id="PS50048"/>
    </source>
</evidence>
<dbReference type="SUPFAM" id="SSF57701">
    <property type="entry name" value="Zn2/Cys6 DNA-binding domain"/>
    <property type="match status" value="1"/>
</dbReference>
<keyword evidence="5" id="KW-1185">Reference proteome</keyword>
<keyword evidence="1" id="KW-0539">Nucleus</keyword>
<dbReference type="InterPro" id="IPR036864">
    <property type="entry name" value="Zn2-C6_fun-type_DNA-bd_sf"/>
</dbReference>
<evidence type="ECO:0000313" key="5">
    <source>
        <dbReference type="Proteomes" id="UP000054516"/>
    </source>
</evidence>
<proteinExistence type="predicted"/>
<dbReference type="GO" id="GO:0000981">
    <property type="term" value="F:DNA-binding transcription factor activity, RNA polymerase II-specific"/>
    <property type="evidence" value="ECO:0007669"/>
    <property type="project" value="InterPro"/>
</dbReference>
<feature type="compositionally biased region" description="Basic residues" evidence="2">
    <location>
        <begin position="53"/>
        <end position="63"/>
    </location>
</feature>
<dbReference type="STRING" id="77044.A0A1W2TN28"/>
<evidence type="ECO:0000313" key="4">
    <source>
        <dbReference type="EMBL" id="GAP89765.1"/>
    </source>
</evidence>
<feature type="domain" description="Zn(2)-C6 fungal-type" evidence="3">
    <location>
        <begin position="14"/>
        <end position="49"/>
    </location>
</feature>
<dbReference type="OMA" id="DATAPCQ"/>
<dbReference type="CDD" id="cd00067">
    <property type="entry name" value="GAL4"/>
    <property type="match status" value="1"/>
</dbReference>
<gene>
    <name evidence="4" type="ORF">SAMD00023353_3600610</name>
</gene>
<keyword evidence="4" id="KW-0238">DNA-binding</keyword>
<protein>
    <submittedName>
        <fullName evidence="4">Putative Zn-C6 fungal-type DNA-binding domain</fullName>
    </submittedName>
</protein>
<accession>A0A1W2TN28</accession>
<dbReference type="SMART" id="SM00066">
    <property type="entry name" value="GAL4"/>
    <property type="match status" value="1"/>
</dbReference>
<feature type="region of interest" description="Disordered" evidence="2">
    <location>
        <begin position="1"/>
        <end position="37"/>
    </location>
</feature>
<name>A0A1W2TN28_ROSNE</name>
<dbReference type="AlphaFoldDB" id="A0A1W2TN28"/>
<dbReference type="Gene3D" id="4.10.240.10">
    <property type="entry name" value="Zn(2)-C6 fungal-type DNA-binding domain"/>
    <property type="match status" value="1"/>
</dbReference>
<dbReference type="InterPro" id="IPR001138">
    <property type="entry name" value="Zn2Cys6_DnaBD"/>
</dbReference>
<dbReference type="GO" id="GO:0003677">
    <property type="term" value="F:DNA binding"/>
    <property type="evidence" value="ECO:0007669"/>
    <property type="project" value="UniProtKB-KW"/>
</dbReference>
<dbReference type="PROSITE" id="PS00463">
    <property type="entry name" value="ZN2_CY6_FUNGAL_1"/>
    <property type="match status" value="1"/>
</dbReference>
<dbReference type="GO" id="GO:0008270">
    <property type="term" value="F:zinc ion binding"/>
    <property type="evidence" value="ECO:0007669"/>
    <property type="project" value="InterPro"/>
</dbReference>
<dbReference type="PROSITE" id="PS50048">
    <property type="entry name" value="ZN2_CY6_FUNGAL_2"/>
    <property type="match status" value="1"/>
</dbReference>
<reference evidence="4" key="1">
    <citation type="submission" date="2016-03" db="EMBL/GenBank/DDBJ databases">
        <title>Draft genome sequence of Rosellinia necatrix.</title>
        <authorList>
            <person name="Kanematsu S."/>
        </authorList>
    </citation>
    <scope>NUCLEOTIDE SEQUENCE [LARGE SCALE GENOMIC DNA]</scope>
    <source>
        <strain evidence="4">W97</strain>
    </source>
</reference>
<evidence type="ECO:0000256" key="1">
    <source>
        <dbReference type="ARBA" id="ARBA00023242"/>
    </source>
</evidence>
<organism evidence="4">
    <name type="scientific">Rosellinia necatrix</name>
    <name type="common">White root-rot fungus</name>
    <dbReference type="NCBI Taxonomy" id="77044"/>
    <lineage>
        <taxon>Eukaryota</taxon>
        <taxon>Fungi</taxon>
        <taxon>Dikarya</taxon>
        <taxon>Ascomycota</taxon>
        <taxon>Pezizomycotina</taxon>
        <taxon>Sordariomycetes</taxon>
        <taxon>Xylariomycetidae</taxon>
        <taxon>Xylariales</taxon>
        <taxon>Xylariaceae</taxon>
        <taxon>Rosellinia</taxon>
    </lineage>
</organism>